<dbReference type="CDD" id="cd17934">
    <property type="entry name" value="DEXXQc_Upf1-like"/>
    <property type="match status" value="1"/>
</dbReference>
<keyword evidence="1" id="KW-0540">Nuclease</keyword>
<dbReference type="PANTHER" id="PTHR43788">
    <property type="entry name" value="DNA2/NAM7 HELICASE FAMILY MEMBER"/>
    <property type="match status" value="1"/>
</dbReference>
<dbReference type="Gene3D" id="3.40.50.300">
    <property type="entry name" value="P-loop containing nucleotide triphosphate hydrolases"/>
    <property type="match status" value="2"/>
</dbReference>
<feature type="compositionally biased region" description="Low complexity" evidence="9">
    <location>
        <begin position="1"/>
        <end position="20"/>
    </location>
</feature>
<dbReference type="CDD" id="cd18808">
    <property type="entry name" value="SF1_C_Upf1"/>
    <property type="match status" value="1"/>
</dbReference>
<evidence type="ECO:0000259" key="11">
    <source>
        <dbReference type="Pfam" id="PF13087"/>
    </source>
</evidence>
<dbReference type="Pfam" id="PF13604">
    <property type="entry name" value="AAA_30"/>
    <property type="match status" value="1"/>
</dbReference>
<keyword evidence="6" id="KW-0269">Exonuclease</keyword>
<dbReference type="Pfam" id="PF12705">
    <property type="entry name" value="PDDEXK_1"/>
    <property type="match status" value="1"/>
</dbReference>
<dbReference type="InterPro" id="IPR047187">
    <property type="entry name" value="SF1_C_Upf1"/>
</dbReference>
<dbReference type="GO" id="GO:0004527">
    <property type="term" value="F:exonuclease activity"/>
    <property type="evidence" value="ECO:0007669"/>
    <property type="project" value="UniProtKB-KW"/>
</dbReference>
<dbReference type="EMBL" id="SSGD01000105">
    <property type="protein sequence ID" value="TXI53448.1"/>
    <property type="molecule type" value="Genomic_DNA"/>
</dbReference>
<keyword evidence="7" id="KW-0067">ATP-binding</keyword>
<evidence type="ECO:0000256" key="5">
    <source>
        <dbReference type="ARBA" id="ARBA00022806"/>
    </source>
</evidence>
<evidence type="ECO:0000256" key="3">
    <source>
        <dbReference type="ARBA" id="ARBA00022763"/>
    </source>
</evidence>
<feature type="region of interest" description="Disordered" evidence="9">
    <location>
        <begin position="1"/>
        <end position="47"/>
    </location>
</feature>
<protein>
    <submittedName>
        <fullName evidence="13">TM0106 family RecB-like putative nuclease</fullName>
    </submittedName>
</protein>
<evidence type="ECO:0000256" key="6">
    <source>
        <dbReference type="ARBA" id="ARBA00022839"/>
    </source>
</evidence>
<evidence type="ECO:0000313" key="14">
    <source>
        <dbReference type="Proteomes" id="UP000321797"/>
    </source>
</evidence>
<organism evidence="13 14">
    <name type="scientific">Mycolicibacter arupensis</name>
    <dbReference type="NCBI Taxonomy" id="342002"/>
    <lineage>
        <taxon>Bacteria</taxon>
        <taxon>Bacillati</taxon>
        <taxon>Actinomycetota</taxon>
        <taxon>Actinomycetes</taxon>
        <taxon>Mycobacteriales</taxon>
        <taxon>Mycobacteriaceae</taxon>
        <taxon>Mycolicibacter</taxon>
    </lineage>
</organism>
<keyword evidence="5" id="KW-0347">Helicase</keyword>
<proteinExistence type="predicted"/>
<evidence type="ECO:0000256" key="7">
    <source>
        <dbReference type="ARBA" id="ARBA00022840"/>
    </source>
</evidence>
<dbReference type="GO" id="GO:0005524">
    <property type="term" value="F:ATP binding"/>
    <property type="evidence" value="ECO:0007669"/>
    <property type="project" value="UniProtKB-KW"/>
</dbReference>
<dbReference type="GO" id="GO:0043139">
    <property type="term" value="F:5'-3' DNA helicase activity"/>
    <property type="evidence" value="ECO:0007669"/>
    <property type="project" value="TreeGrafter"/>
</dbReference>
<evidence type="ECO:0000259" key="12">
    <source>
        <dbReference type="Pfam" id="PF13482"/>
    </source>
</evidence>
<dbReference type="InterPro" id="IPR038720">
    <property type="entry name" value="YprB_RNase_H-like_dom"/>
</dbReference>
<dbReference type="SUPFAM" id="SSF53098">
    <property type="entry name" value="Ribonuclease H-like"/>
    <property type="match status" value="1"/>
</dbReference>
<dbReference type="InterPro" id="IPR038726">
    <property type="entry name" value="PDDEXK_AddAB-type"/>
</dbReference>
<dbReference type="NCBIfam" id="TIGR03491">
    <property type="entry name" value="TM0106 family RecB-like putative nuclease"/>
    <property type="match status" value="1"/>
</dbReference>
<dbReference type="Proteomes" id="UP000321797">
    <property type="component" value="Unassembled WGS sequence"/>
</dbReference>
<dbReference type="InterPro" id="IPR050534">
    <property type="entry name" value="Coronavir_polyprotein_1ab"/>
</dbReference>
<dbReference type="AlphaFoldDB" id="A0A5C7XVT9"/>
<gene>
    <name evidence="13" type="ORF">E6Q54_16490</name>
</gene>
<keyword evidence="8" id="KW-0234">DNA repair</keyword>
<evidence type="ECO:0000256" key="4">
    <source>
        <dbReference type="ARBA" id="ARBA00022801"/>
    </source>
</evidence>
<feature type="domain" description="YprB ribonuclease H-like" evidence="12">
    <location>
        <begin position="363"/>
        <end position="543"/>
    </location>
</feature>
<comment type="caution">
    <text evidence="13">The sequence shown here is derived from an EMBL/GenBank/DDBJ whole genome shotgun (WGS) entry which is preliminary data.</text>
</comment>
<dbReference type="InterPro" id="IPR011604">
    <property type="entry name" value="PDDEXK-like_dom_sf"/>
</dbReference>
<name>A0A5C7XVT9_9MYCO</name>
<dbReference type="InterPro" id="IPR012337">
    <property type="entry name" value="RNaseH-like_sf"/>
</dbReference>
<evidence type="ECO:0000256" key="8">
    <source>
        <dbReference type="ARBA" id="ARBA00023204"/>
    </source>
</evidence>
<keyword evidence="2" id="KW-0547">Nucleotide-binding</keyword>
<evidence type="ECO:0000259" key="10">
    <source>
        <dbReference type="Pfam" id="PF12705"/>
    </source>
</evidence>
<keyword evidence="3" id="KW-0227">DNA damage</keyword>
<keyword evidence="4" id="KW-0378">Hydrolase</keyword>
<evidence type="ECO:0000256" key="2">
    <source>
        <dbReference type="ARBA" id="ARBA00022741"/>
    </source>
</evidence>
<dbReference type="InterPro" id="IPR041679">
    <property type="entry name" value="DNA2/NAM7-like_C"/>
</dbReference>
<feature type="region of interest" description="Disordered" evidence="9">
    <location>
        <begin position="836"/>
        <end position="859"/>
    </location>
</feature>
<evidence type="ECO:0000313" key="13">
    <source>
        <dbReference type="EMBL" id="TXI53448.1"/>
    </source>
</evidence>
<dbReference type="PANTHER" id="PTHR43788:SF8">
    <property type="entry name" value="DNA-BINDING PROTEIN SMUBP-2"/>
    <property type="match status" value="1"/>
</dbReference>
<sequence>MTRAARAATTTQPTACAPPTSRLTRRRSITATTTPPEDQPVTDPTPLEHLLTPSKITAWLDCAHYLTLRNQVDGGTLPQPNSTFGEFARLLLDKGLQHEEQCLAEYQANGKSVLEIPGRYERESFETWVTRLGDPFNDGWDVIYQMPFIHDGVRGIADFLVRTSDGRYEPVDAKLARSEAKPGHVLQLCFYADAIEAFTGIRPRNMHLWLGSGKQQTLRVDDFSPYWRRLREQLSKTLTAGPEAGTVPLPCTHCDFCEFRTLCDKQWHDEGALNLVAGIRQPETVTFGAAGIANMTALAQPRTSVVGIGPRRLERLTEQARLQLQAALLADDDSPPFQLVESGEDPVWGHGFEELPRPDDGDVFLDFEGHPFWRVETGLFFLFGLLERGEDGQWRYREWWAHDIQAEATAVSDLIDYLAQRRAAFPDMHVYHYNHTERSSLVTLTEKHNVAQRALTALIDTGFFVDLLLVARNSIQVGTESYGLKALERLTSFQRSHDIDKGAGAVLQYEQFMKDRDSAELASIAVYNEDDVRATMALRDWLVAHRPTDLAWRDAVLEPDPGLPELDEHVERLHAFAVDTPEYLLGDLLGYWRREWFAYIGPKMAKLEGDTTALHDDPEALTELHCLGEVERLGKRGTPITPGMRFSFPPQSLERFPYDGGSVMFVDAEGQRFYPSFENLNRNSRTLDLVWNTALQEAGALPSAVLLHDWVEPKPKPQTLSGFAVQLLDGADINPVTMALLRRDLPRFTAGGGPADGVFTDDLADMTRWVTHLDNSYAAIQGPPGAGKTYSAVHLIHALILAGRRVGVTATTHHAIDNVLEKAAQLFRDNGDTAKLNAVKKPKSGSPSVPDGTRAGSNKDCARHDVNLVAGTTWLFASKEMCDSPVDVLLVDEAGQLSLADALAASVAARNVVLLGDPLQLPQVAQASHPNNSGRSVLEHILGRDETMPSDRGVFLSKTFRMHPDVCRFISDEIYAGRLTHDVSCEQQATVAGTGLRWLQAEHRGNSTSSSEEAELIATEIARLVGTNWTNEKGDKKLLTAEDFMVVAPFNDQVRLIRDRLNAEVLTRNVAVGTVDKFQGREAAVVFFAMTTSTGDDISRGTDFLFSRNRLNVAISRARCLAYLVCTEELLNTRARNVDDMRLIATLNAVVEYAQS</sequence>
<dbReference type="GO" id="GO:0006281">
    <property type="term" value="P:DNA repair"/>
    <property type="evidence" value="ECO:0007669"/>
    <property type="project" value="UniProtKB-KW"/>
</dbReference>
<accession>A0A5C7XVT9</accession>
<feature type="domain" description="PD-(D/E)XK endonuclease-like" evidence="10">
    <location>
        <begin position="147"/>
        <end position="264"/>
    </location>
</feature>
<evidence type="ECO:0000256" key="1">
    <source>
        <dbReference type="ARBA" id="ARBA00022722"/>
    </source>
</evidence>
<dbReference type="Pfam" id="PF13482">
    <property type="entry name" value="RNase_H_2"/>
    <property type="match status" value="1"/>
</dbReference>
<evidence type="ECO:0000256" key="9">
    <source>
        <dbReference type="SAM" id="MobiDB-lite"/>
    </source>
</evidence>
<dbReference type="Gene3D" id="3.90.320.10">
    <property type="match status" value="1"/>
</dbReference>
<reference evidence="13 14" key="1">
    <citation type="submission" date="2018-09" db="EMBL/GenBank/DDBJ databases">
        <title>Metagenome Assembled Genomes from an Advanced Water Purification Facility.</title>
        <authorList>
            <person name="Stamps B.W."/>
            <person name="Spear J.R."/>
        </authorList>
    </citation>
    <scope>NUCLEOTIDE SEQUENCE [LARGE SCALE GENOMIC DNA]</scope>
    <source>
        <strain evidence="13">Bin_29_2</strain>
    </source>
</reference>
<dbReference type="InterPro" id="IPR027417">
    <property type="entry name" value="P-loop_NTPase"/>
</dbReference>
<dbReference type="SUPFAM" id="SSF52540">
    <property type="entry name" value="P-loop containing nucleoside triphosphate hydrolases"/>
    <property type="match status" value="1"/>
</dbReference>
<dbReference type="InterPro" id="IPR019993">
    <property type="entry name" value="RecB_nuclease_TM0106_put"/>
</dbReference>
<dbReference type="Pfam" id="PF13087">
    <property type="entry name" value="AAA_12"/>
    <property type="match status" value="1"/>
</dbReference>
<feature type="domain" description="DNA2/NAM7 helicase-like C-terminal" evidence="11">
    <location>
        <begin position="940"/>
        <end position="1128"/>
    </location>
</feature>